<accession>G2GLL9</accession>
<proteinExistence type="predicted"/>
<keyword evidence="2" id="KW-1185">Reference proteome</keyword>
<evidence type="ECO:0000313" key="1">
    <source>
        <dbReference type="EMBL" id="EGX55605.1"/>
    </source>
</evidence>
<dbReference type="PROSITE" id="PS51318">
    <property type="entry name" value="TAT"/>
    <property type="match status" value="1"/>
</dbReference>
<sequence length="42" mass="3985">MPESSAHSPRPEIGRRTLLGAAAAATAAPAVLGAAASRAAAS</sequence>
<dbReference type="InterPro" id="IPR006311">
    <property type="entry name" value="TAT_signal"/>
</dbReference>
<evidence type="ECO:0000313" key="2">
    <source>
        <dbReference type="Proteomes" id="UP000004217"/>
    </source>
</evidence>
<dbReference type="EMBL" id="AGBF01000210">
    <property type="protein sequence ID" value="EGX55605.1"/>
    <property type="molecule type" value="Genomic_DNA"/>
</dbReference>
<organism evidence="1 2">
    <name type="scientific">Streptomyces zinciresistens K42</name>
    <dbReference type="NCBI Taxonomy" id="700597"/>
    <lineage>
        <taxon>Bacteria</taxon>
        <taxon>Bacillati</taxon>
        <taxon>Actinomycetota</taxon>
        <taxon>Actinomycetes</taxon>
        <taxon>Kitasatosporales</taxon>
        <taxon>Streptomycetaceae</taxon>
        <taxon>Streptomyces</taxon>
    </lineage>
</organism>
<dbReference type="Proteomes" id="UP000004217">
    <property type="component" value="Unassembled WGS sequence"/>
</dbReference>
<dbReference type="AlphaFoldDB" id="G2GLL9"/>
<protein>
    <submittedName>
        <fullName evidence="1">Uncharacterized protein</fullName>
    </submittedName>
</protein>
<reference evidence="1 2" key="1">
    <citation type="submission" date="2011-08" db="EMBL/GenBank/DDBJ databases">
        <authorList>
            <person name="Lin Y."/>
            <person name="Hao X."/>
            <person name="Johnstone L."/>
            <person name="Miller S.J."/>
            <person name="Wei G."/>
            <person name="Rensing C."/>
        </authorList>
    </citation>
    <scope>NUCLEOTIDE SEQUENCE [LARGE SCALE GENOMIC DNA]</scope>
    <source>
        <strain evidence="1 2">K42</strain>
    </source>
</reference>
<gene>
    <name evidence="1" type="ORF">SZN_32086</name>
</gene>
<feature type="non-terminal residue" evidence="1">
    <location>
        <position position="42"/>
    </location>
</feature>
<name>G2GLL9_9ACTN</name>
<comment type="caution">
    <text evidence="1">The sequence shown here is derived from an EMBL/GenBank/DDBJ whole genome shotgun (WGS) entry which is preliminary data.</text>
</comment>